<dbReference type="EC" id="3.6.4.13" evidence="11"/>
<accession>W5TEB5</accession>
<sequence>MNTDSPSFAVLGVDAKLTRALAAAGIAAPFPIQADTLPDALAGRDILGRGRTGSGKTLAFAIPVIDRLGTAGNRTAPNRPAGLVLAPTRELATQIAAAMEPLAAAFGMKVITVFGGVPQQRQVRALRGGPDIVVACPGRLEDLMKQKLISLDAVEITVIDEADHMADLGFLPAVTRILAATPSGGQRLLFSATLDKSVNRLVERFLPDAVRHSVGGADAPVATMTHHILESADNNAKKVLVQRLASGSGRRILFTRTKRNARRLAKQLQDSGIAAVDLHGNLAQNARDRNLAAFAGDGASVLVATDVAARGVHVDNVELVVHVDLPAEHKAYLHRSGRTARAGDTGDVVTLVLPAERGDVATLLRKAGIDAATQRVSADSPLVSRLVGEVAPVRDRPATPVATETNKAAGQGSSRASNPRRRGAGKAPAGGRQGGADTRSQRDARDGSTNSAGGRRRNGGGRSESVAAGGRGDAGGRSRRGADHVSAAGGRGNDASDRFKRPAGDGDAGSAGGRFGGGAGRGAATTAGSRNGNGRTRSQRPDEIAASTARGQRGSVDGRSTRDGSAGAGRHGDSGGRSKNSAGGRSASAAGRHGDGGSRVKTSAGDRSASTAGNRSQKARGAGGHGHGVVAAGSTGGRAGFSRSGGGRRTR</sequence>
<dbReference type="PROSITE" id="PS51195">
    <property type="entry name" value="Q_MOTIF"/>
    <property type="match status" value="1"/>
</dbReference>
<feature type="compositionally biased region" description="Low complexity" evidence="7">
    <location>
        <begin position="522"/>
        <end position="534"/>
    </location>
</feature>
<dbReference type="InterPro" id="IPR027417">
    <property type="entry name" value="P-loop_NTPase"/>
</dbReference>
<dbReference type="InterPro" id="IPR014014">
    <property type="entry name" value="RNA_helicase_DEAD_Q_motif"/>
</dbReference>
<evidence type="ECO:0000259" key="10">
    <source>
        <dbReference type="PROSITE" id="PS51195"/>
    </source>
</evidence>
<feature type="compositionally biased region" description="Polar residues" evidence="7">
    <location>
        <begin position="402"/>
        <end position="417"/>
    </location>
</feature>
<dbReference type="EMBL" id="CP006850">
    <property type="protein sequence ID" value="AHH17685.1"/>
    <property type="molecule type" value="Genomic_DNA"/>
</dbReference>
<dbReference type="InterPro" id="IPR014001">
    <property type="entry name" value="Helicase_ATP-bd"/>
</dbReference>
<feature type="region of interest" description="Disordered" evidence="7">
    <location>
        <begin position="394"/>
        <end position="651"/>
    </location>
</feature>
<feature type="compositionally biased region" description="Low complexity" evidence="7">
    <location>
        <begin position="577"/>
        <end position="591"/>
    </location>
</feature>
<dbReference type="Proteomes" id="UP000019150">
    <property type="component" value="Chromosome"/>
</dbReference>
<evidence type="ECO:0000256" key="6">
    <source>
        <dbReference type="PROSITE-ProRule" id="PRU00552"/>
    </source>
</evidence>
<evidence type="ECO:0000259" key="9">
    <source>
        <dbReference type="PROSITE" id="PS51194"/>
    </source>
</evidence>
<dbReference type="GO" id="GO:0003724">
    <property type="term" value="F:RNA helicase activity"/>
    <property type="evidence" value="ECO:0007669"/>
    <property type="project" value="UniProtKB-EC"/>
</dbReference>
<keyword evidence="12" id="KW-1185">Reference proteome</keyword>
<dbReference type="AlphaFoldDB" id="W5TEB5"/>
<dbReference type="GO" id="GO:0005524">
    <property type="term" value="F:ATP binding"/>
    <property type="evidence" value="ECO:0007669"/>
    <property type="project" value="UniProtKB-KW"/>
</dbReference>
<feature type="short sequence motif" description="Q motif" evidence="6">
    <location>
        <begin position="6"/>
        <end position="34"/>
    </location>
</feature>
<feature type="compositionally biased region" description="Basic and acidic residues" evidence="7">
    <location>
        <begin position="494"/>
        <end position="504"/>
    </location>
</feature>
<reference evidence="11 12" key="1">
    <citation type="journal article" date="2014" name="Appl. Environ. Microbiol.">
        <title>Insights into the Microbial Degradation of Rubber and Gutta-Percha by Analysis of the Complete Genome of Nocardia nova SH22a.</title>
        <authorList>
            <person name="Luo Q."/>
            <person name="Hiessl S."/>
            <person name="Poehlein A."/>
            <person name="Daniel R."/>
            <person name="Steinbuchel A."/>
        </authorList>
    </citation>
    <scope>NUCLEOTIDE SEQUENCE [LARGE SCALE GENOMIC DNA]</scope>
    <source>
        <strain evidence="11">SH22a</strain>
    </source>
</reference>
<evidence type="ECO:0000256" key="4">
    <source>
        <dbReference type="ARBA" id="ARBA00022840"/>
    </source>
</evidence>
<dbReference type="InterPro" id="IPR011545">
    <property type="entry name" value="DEAD/DEAH_box_helicase_dom"/>
</dbReference>
<dbReference type="Gene3D" id="3.40.50.300">
    <property type="entry name" value="P-loop containing nucleotide triphosphate hydrolases"/>
    <property type="match status" value="2"/>
</dbReference>
<evidence type="ECO:0000256" key="2">
    <source>
        <dbReference type="ARBA" id="ARBA00022801"/>
    </source>
</evidence>
<feature type="domain" description="Helicase C-terminal" evidence="9">
    <location>
        <begin position="239"/>
        <end position="388"/>
    </location>
</feature>
<feature type="compositionally biased region" description="Gly residues" evidence="7">
    <location>
        <begin position="634"/>
        <end position="645"/>
    </location>
</feature>
<dbReference type="eggNOG" id="COG0513">
    <property type="taxonomic scope" value="Bacteria"/>
</dbReference>
<feature type="domain" description="Helicase ATP-binding" evidence="8">
    <location>
        <begin position="37"/>
        <end position="212"/>
    </location>
</feature>
<dbReference type="SUPFAM" id="SSF52540">
    <property type="entry name" value="P-loop containing nucleoside triphosphate hydrolases"/>
    <property type="match status" value="2"/>
</dbReference>
<keyword evidence="4" id="KW-0067">ATP-binding</keyword>
<dbReference type="GO" id="GO:0003676">
    <property type="term" value="F:nucleic acid binding"/>
    <property type="evidence" value="ECO:0007669"/>
    <property type="project" value="InterPro"/>
</dbReference>
<dbReference type="CDD" id="cd00268">
    <property type="entry name" value="DEADc"/>
    <property type="match status" value="1"/>
</dbReference>
<dbReference type="PANTHER" id="PTHR47959:SF13">
    <property type="entry name" value="ATP-DEPENDENT RNA HELICASE RHLE"/>
    <property type="match status" value="1"/>
</dbReference>
<dbReference type="PROSITE" id="PS51194">
    <property type="entry name" value="HELICASE_CTER"/>
    <property type="match status" value="1"/>
</dbReference>
<evidence type="ECO:0000256" key="3">
    <source>
        <dbReference type="ARBA" id="ARBA00022806"/>
    </source>
</evidence>
<dbReference type="CDD" id="cd18787">
    <property type="entry name" value="SF2_C_DEAD"/>
    <property type="match status" value="1"/>
</dbReference>
<dbReference type="STRING" id="1415166.NONO_c28960"/>
<dbReference type="PROSITE" id="PS51192">
    <property type="entry name" value="HELICASE_ATP_BIND_1"/>
    <property type="match status" value="1"/>
</dbReference>
<gene>
    <name evidence="11" type="primary">rhlE</name>
    <name evidence="11" type="ORF">NONO_c28960</name>
</gene>
<organism evidence="11 12">
    <name type="scientific">Nocardia nova SH22a</name>
    <dbReference type="NCBI Taxonomy" id="1415166"/>
    <lineage>
        <taxon>Bacteria</taxon>
        <taxon>Bacillati</taxon>
        <taxon>Actinomycetota</taxon>
        <taxon>Actinomycetes</taxon>
        <taxon>Mycobacteriales</taxon>
        <taxon>Nocardiaceae</taxon>
        <taxon>Nocardia</taxon>
    </lineage>
</organism>
<dbReference type="GO" id="GO:0005829">
    <property type="term" value="C:cytosol"/>
    <property type="evidence" value="ECO:0007669"/>
    <property type="project" value="TreeGrafter"/>
</dbReference>
<dbReference type="Pfam" id="PF00271">
    <property type="entry name" value="Helicase_C"/>
    <property type="match status" value="1"/>
</dbReference>
<dbReference type="OrthoDB" id="9805696at2"/>
<comment type="similarity">
    <text evidence="5">Belongs to the DEAD box helicase family.</text>
</comment>
<evidence type="ECO:0000313" key="12">
    <source>
        <dbReference type="Proteomes" id="UP000019150"/>
    </source>
</evidence>
<keyword evidence="3 11" id="KW-0347">Helicase</keyword>
<keyword evidence="2 11" id="KW-0378">Hydrolase</keyword>
<dbReference type="GO" id="GO:0016787">
    <property type="term" value="F:hydrolase activity"/>
    <property type="evidence" value="ECO:0007669"/>
    <property type="project" value="UniProtKB-KW"/>
</dbReference>
<protein>
    <submittedName>
        <fullName evidence="11">ATP-dependent RNA helicase RhlE</fullName>
        <ecNumber evidence="11">3.6.4.13</ecNumber>
    </submittedName>
</protein>
<dbReference type="InterPro" id="IPR044742">
    <property type="entry name" value="DEAD/DEAH_RhlB"/>
</dbReference>
<dbReference type="SMART" id="SM00490">
    <property type="entry name" value="HELICc"/>
    <property type="match status" value="1"/>
</dbReference>
<dbReference type="PATRIC" id="fig|1415166.3.peg.2968"/>
<keyword evidence="1" id="KW-0547">Nucleotide-binding</keyword>
<evidence type="ECO:0000256" key="5">
    <source>
        <dbReference type="ARBA" id="ARBA00038437"/>
    </source>
</evidence>
<evidence type="ECO:0000256" key="7">
    <source>
        <dbReference type="SAM" id="MobiDB-lite"/>
    </source>
</evidence>
<evidence type="ECO:0000259" key="8">
    <source>
        <dbReference type="PROSITE" id="PS51192"/>
    </source>
</evidence>
<dbReference type="InterPro" id="IPR001650">
    <property type="entry name" value="Helicase_C-like"/>
</dbReference>
<feature type="domain" description="DEAD-box RNA helicase Q" evidence="10">
    <location>
        <begin position="6"/>
        <end position="34"/>
    </location>
</feature>
<proteinExistence type="inferred from homology"/>
<dbReference type="PANTHER" id="PTHR47959">
    <property type="entry name" value="ATP-DEPENDENT RNA HELICASE RHLE-RELATED"/>
    <property type="match status" value="1"/>
</dbReference>
<evidence type="ECO:0000313" key="11">
    <source>
        <dbReference type="EMBL" id="AHH17685.1"/>
    </source>
</evidence>
<dbReference type="HOGENOM" id="CLU_003041_27_1_11"/>
<dbReference type="SMART" id="SM00487">
    <property type="entry name" value="DEXDc"/>
    <property type="match status" value="1"/>
</dbReference>
<feature type="compositionally biased region" description="Gly residues" evidence="7">
    <location>
        <begin position="506"/>
        <end position="521"/>
    </location>
</feature>
<dbReference type="InterPro" id="IPR050079">
    <property type="entry name" value="DEAD_box_RNA_helicase"/>
</dbReference>
<dbReference type="KEGG" id="nno:NONO_c28960"/>
<name>W5TEB5_9NOCA</name>
<dbReference type="Pfam" id="PF00270">
    <property type="entry name" value="DEAD"/>
    <property type="match status" value="1"/>
</dbReference>
<feature type="compositionally biased region" description="Basic and acidic residues" evidence="7">
    <location>
        <begin position="474"/>
        <end position="483"/>
    </location>
</feature>
<evidence type="ECO:0000256" key="1">
    <source>
        <dbReference type="ARBA" id="ARBA00022741"/>
    </source>
</evidence>